<evidence type="ECO:0000313" key="1">
    <source>
        <dbReference type="EMBL" id="GAK53405.1"/>
    </source>
</evidence>
<sequence>MAIVWEAGSSQPQNAENFKVIAEWWKSLVSQKIVWKQRLIGANGQVDWSPQKFDETFVFAETAVRGITFFWKKEGGSGDITPCKLEFTPLFQRILLYSEARKDLIVCVEVSFTMENTLKMTNPSWFAETIKNEKGIATGYQLIIRDQDTQTELTVNMDEGSLHYLKHALAQLQ</sequence>
<organism evidence="1">
    <name type="scientific">Candidatus Moduliflexus flocculans</name>
    <dbReference type="NCBI Taxonomy" id="1499966"/>
    <lineage>
        <taxon>Bacteria</taxon>
        <taxon>Candidatus Moduliflexota</taxon>
        <taxon>Candidatus Moduliflexia</taxon>
        <taxon>Candidatus Moduliflexales</taxon>
        <taxon>Candidatus Moduliflexaceae</taxon>
    </lineage>
</organism>
<protein>
    <submittedName>
        <fullName evidence="1">Uncharacterized protein</fullName>
    </submittedName>
</protein>
<dbReference type="Proteomes" id="UP000030700">
    <property type="component" value="Unassembled WGS sequence"/>
</dbReference>
<gene>
    <name evidence="1" type="ORF">U14_04670</name>
</gene>
<proteinExistence type="predicted"/>
<dbReference type="AlphaFoldDB" id="A0A0S6W0Y2"/>
<name>A0A0S6W0Y2_9BACT</name>
<accession>A0A0S6W0Y2</accession>
<dbReference type="EMBL" id="DF820459">
    <property type="protein sequence ID" value="GAK53405.1"/>
    <property type="molecule type" value="Genomic_DNA"/>
</dbReference>
<keyword evidence="2" id="KW-1185">Reference proteome</keyword>
<evidence type="ECO:0000313" key="2">
    <source>
        <dbReference type="Proteomes" id="UP000030700"/>
    </source>
</evidence>
<dbReference type="STRING" id="1499966.U14_04670"/>
<reference evidence="1" key="1">
    <citation type="journal article" date="2015" name="PeerJ">
        <title>First genomic representation of candidate bacterial phylum KSB3 points to enhanced environmental sensing as a trigger of wastewater bulking.</title>
        <authorList>
            <person name="Sekiguchi Y."/>
            <person name="Ohashi A."/>
            <person name="Parks D.H."/>
            <person name="Yamauchi T."/>
            <person name="Tyson G.W."/>
            <person name="Hugenholtz P."/>
        </authorList>
    </citation>
    <scope>NUCLEOTIDE SEQUENCE [LARGE SCALE GENOMIC DNA]</scope>
</reference>
<dbReference type="HOGENOM" id="CLU_1560764_0_0_0"/>